<accession>A0A9N9CJB3</accession>
<dbReference type="Pfam" id="PF13358">
    <property type="entry name" value="DDE_3"/>
    <property type="match status" value="1"/>
</dbReference>
<dbReference type="InterPro" id="IPR047655">
    <property type="entry name" value="Transpos_IS630-like"/>
</dbReference>
<feature type="domain" description="Tc1-like transposase DDE" evidence="1">
    <location>
        <begin position="460"/>
        <end position="610"/>
    </location>
</feature>
<feature type="non-terminal residue" evidence="2">
    <location>
        <position position="727"/>
    </location>
</feature>
<comment type="caution">
    <text evidence="2">The sequence shown here is derived from an EMBL/GenBank/DDBJ whole genome shotgun (WGS) entry which is preliminary data.</text>
</comment>
<dbReference type="InterPro" id="IPR038717">
    <property type="entry name" value="Tc1-like_DDE_dom"/>
</dbReference>
<dbReference type="InterPro" id="IPR036397">
    <property type="entry name" value="RNaseH_sf"/>
</dbReference>
<name>A0A9N9CJB3_9GLOM</name>
<dbReference type="Gene3D" id="3.30.420.10">
    <property type="entry name" value="Ribonuclease H-like superfamily/Ribonuclease H"/>
    <property type="match status" value="1"/>
</dbReference>
<dbReference type="EMBL" id="CAJVPL010002275">
    <property type="protein sequence ID" value="CAG8605341.1"/>
    <property type="molecule type" value="Genomic_DNA"/>
</dbReference>
<proteinExistence type="predicted"/>
<dbReference type="NCBIfam" id="NF033545">
    <property type="entry name" value="transpos_IS630"/>
    <property type="match status" value="1"/>
</dbReference>
<evidence type="ECO:0000313" key="2">
    <source>
        <dbReference type="EMBL" id="CAG8605341.1"/>
    </source>
</evidence>
<protein>
    <submittedName>
        <fullName evidence="2">9132_t:CDS:1</fullName>
    </submittedName>
</protein>
<evidence type="ECO:0000313" key="3">
    <source>
        <dbReference type="Proteomes" id="UP000789831"/>
    </source>
</evidence>
<dbReference type="GO" id="GO:0003676">
    <property type="term" value="F:nucleic acid binding"/>
    <property type="evidence" value="ECO:0007669"/>
    <property type="project" value="InterPro"/>
</dbReference>
<reference evidence="2" key="1">
    <citation type="submission" date="2021-06" db="EMBL/GenBank/DDBJ databases">
        <authorList>
            <person name="Kallberg Y."/>
            <person name="Tangrot J."/>
            <person name="Rosling A."/>
        </authorList>
    </citation>
    <scope>NUCLEOTIDE SEQUENCE</scope>
    <source>
        <strain evidence="2">MT106</strain>
    </source>
</reference>
<evidence type="ECO:0000259" key="1">
    <source>
        <dbReference type="Pfam" id="PF13358"/>
    </source>
</evidence>
<dbReference type="Proteomes" id="UP000789831">
    <property type="component" value="Unassembled WGS sequence"/>
</dbReference>
<organism evidence="2 3">
    <name type="scientific">Ambispora gerdemannii</name>
    <dbReference type="NCBI Taxonomy" id="144530"/>
    <lineage>
        <taxon>Eukaryota</taxon>
        <taxon>Fungi</taxon>
        <taxon>Fungi incertae sedis</taxon>
        <taxon>Mucoromycota</taxon>
        <taxon>Glomeromycotina</taxon>
        <taxon>Glomeromycetes</taxon>
        <taxon>Archaeosporales</taxon>
        <taxon>Ambisporaceae</taxon>
        <taxon>Ambispora</taxon>
    </lineage>
</organism>
<sequence>MAYIDRNIGGDIQAEQLIGRVLRMPERHHYEQDFEELNTAYFHVKANSNEEFKEIVKKISKELENNVPEIKNEVILASEKDKLTLCPARKTKYFPKIGTINEDLTRLNIQHILENKVRDYSKVPPSFVEPYGGRTITEIKIGKTSPAINLTDFNRKEYQKKLKFPVGVNSEADNELKTIAQEIVNTFMNTIKLITAYDNCKPIPSISINKKKDIHEFDNSIHQYYSNLNPLELEAARVIDVAIETTGKSLLQDKIDRKLFKIESFDREKAKEKSAVIPPSKVVVGVITTTNKKDKYQVYKVNENNQPFPVSEAIDMEECTKKKKPSSPLNSPKKVQCFQCQKTFSLTFVVPNERTLYRKVKLSDQPKQATGRKGKITQNILPLLRTYIEQNNTATQQDMINFLTQTAALTLHQSNMSRLLKREGITRKKLTYHYTQLDEQKAKEFNEEIKSLLLDNVPFIALDECSFYPKLDPRFGYSVTSKRAVSKRPSSKGKHYTLLFAISNLKEKGVVHWKLTDKRVDWKVFYDFLEEINPIGDKRNILLMDNARIHHAPKKREEAKLPSVGKQMLKKNIEVRFITAYAPMINPTELVFCLLRQQTEKQRPRNYKEMKEAIEKVVELLNTKDLSKYFWHCAEKGILKNVISKRELPDNKTFLNLIQKARQELEPWLQKPENVREKNYRQKVVRPTVEEILGEKLDEEINTITIRNHPGVPGQADGDFKIANKLA</sequence>
<keyword evidence="3" id="KW-1185">Reference proteome</keyword>
<dbReference type="OrthoDB" id="10443407at2759"/>
<dbReference type="AlphaFoldDB" id="A0A9N9CJB3"/>
<gene>
    <name evidence="2" type="ORF">AGERDE_LOCUS9312</name>
</gene>